<dbReference type="RefSeq" id="WP_145194830.1">
    <property type="nucleotide sequence ID" value="NZ_CP036434.1"/>
</dbReference>
<feature type="chain" id="PRO_5021898738" description="DUF1570 domain-containing protein" evidence="1">
    <location>
        <begin position="28"/>
        <end position="401"/>
    </location>
</feature>
<protein>
    <recommendedName>
        <fullName evidence="4">DUF1570 domain-containing protein</fullName>
    </recommendedName>
</protein>
<dbReference type="Proteomes" id="UP000320390">
    <property type="component" value="Chromosome"/>
</dbReference>
<dbReference type="AlphaFoldDB" id="A0A518EMW0"/>
<keyword evidence="3" id="KW-1185">Reference proteome</keyword>
<feature type="signal peptide" evidence="1">
    <location>
        <begin position="1"/>
        <end position="27"/>
    </location>
</feature>
<organism evidence="2 3">
    <name type="scientific">Saltatorellus ferox</name>
    <dbReference type="NCBI Taxonomy" id="2528018"/>
    <lineage>
        <taxon>Bacteria</taxon>
        <taxon>Pseudomonadati</taxon>
        <taxon>Planctomycetota</taxon>
        <taxon>Planctomycetia</taxon>
        <taxon>Planctomycetia incertae sedis</taxon>
        <taxon>Saltatorellus</taxon>
    </lineage>
</organism>
<proteinExistence type="predicted"/>
<name>A0A518EMW0_9BACT</name>
<evidence type="ECO:0000313" key="3">
    <source>
        <dbReference type="Proteomes" id="UP000320390"/>
    </source>
</evidence>
<keyword evidence="1" id="KW-0732">Signal</keyword>
<evidence type="ECO:0000313" key="2">
    <source>
        <dbReference type="EMBL" id="QDV05423.1"/>
    </source>
</evidence>
<evidence type="ECO:0000256" key="1">
    <source>
        <dbReference type="SAM" id="SignalP"/>
    </source>
</evidence>
<evidence type="ECO:0008006" key="4">
    <source>
        <dbReference type="Google" id="ProtNLM"/>
    </source>
</evidence>
<sequence length="401" mass="46028" precursor="true">MTRHRKPLIALAALSALCLFFASSAIAQQQGGGMEEFEEIDPYTENDPAKFALLGYSQVGSFGWAYGERTENVQATMGGLDFLWVETEHFRIGSSLGTYKIPNDREEKDKLKEEFKQLKKKLGRFKAPKKELDPWIRLHLYAQRAENLYADYVKEFGLEAMASDKEKPYLGHPKRFLLLICERKSELGRYLRAYEKAENEYSFTSGKVGETMLFALNNEVLAEAYKDQEVPQPIDSMLHTRVVAGLARNFINGHNEQLFNAPIWLSYGTGYHYARKVDPRWVLGGPMARPMTDDHHEWDERVAKLVDNKFFASMADMFRWLPGAELNERDHMVMWSKVEFMILDLEGDLTKFLNAVVVPFPGLTAGSEEELEKRQAVAFAGSFDVDAAEFDEKWTEWAEDR</sequence>
<reference evidence="2 3" key="1">
    <citation type="submission" date="2019-02" db="EMBL/GenBank/DDBJ databases">
        <title>Deep-cultivation of Planctomycetes and their phenomic and genomic characterization uncovers novel biology.</title>
        <authorList>
            <person name="Wiegand S."/>
            <person name="Jogler M."/>
            <person name="Boedeker C."/>
            <person name="Pinto D."/>
            <person name="Vollmers J."/>
            <person name="Rivas-Marin E."/>
            <person name="Kohn T."/>
            <person name="Peeters S.H."/>
            <person name="Heuer A."/>
            <person name="Rast P."/>
            <person name="Oberbeckmann S."/>
            <person name="Bunk B."/>
            <person name="Jeske O."/>
            <person name="Meyerdierks A."/>
            <person name="Storesund J.E."/>
            <person name="Kallscheuer N."/>
            <person name="Luecker S."/>
            <person name="Lage O.M."/>
            <person name="Pohl T."/>
            <person name="Merkel B.J."/>
            <person name="Hornburger P."/>
            <person name="Mueller R.-W."/>
            <person name="Bruemmer F."/>
            <person name="Labrenz M."/>
            <person name="Spormann A.M."/>
            <person name="Op den Camp H."/>
            <person name="Overmann J."/>
            <person name="Amann R."/>
            <person name="Jetten M.S.M."/>
            <person name="Mascher T."/>
            <person name="Medema M.H."/>
            <person name="Devos D.P."/>
            <person name="Kaster A.-K."/>
            <person name="Ovreas L."/>
            <person name="Rohde M."/>
            <person name="Galperin M.Y."/>
            <person name="Jogler C."/>
        </authorList>
    </citation>
    <scope>NUCLEOTIDE SEQUENCE [LARGE SCALE GENOMIC DNA]</scope>
    <source>
        <strain evidence="2 3">Poly30</strain>
    </source>
</reference>
<dbReference type="EMBL" id="CP036434">
    <property type="protein sequence ID" value="QDV05423.1"/>
    <property type="molecule type" value="Genomic_DNA"/>
</dbReference>
<dbReference type="OrthoDB" id="302668at2"/>
<accession>A0A518EMW0</accession>
<gene>
    <name evidence="2" type="ORF">Poly30_09200</name>
</gene>